<feature type="domain" description="ABC transmembrane type-1" evidence="17">
    <location>
        <begin position="167"/>
        <end position="448"/>
    </location>
</feature>
<dbReference type="InterPro" id="IPR003439">
    <property type="entry name" value="ABC_transporter-like_ATP-bd"/>
</dbReference>
<organism evidence="19 20">
    <name type="scientific">Streptococcus sobrinus</name>
    <dbReference type="NCBI Taxonomy" id="1310"/>
    <lineage>
        <taxon>Bacteria</taxon>
        <taxon>Bacillati</taxon>
        <taxon>Bacillota</taxon>
        <taxon>Bacilli</taxon>
        <taxon>Lactobacillales</taxon>
        <taxon>Streptococcaceae</taxon>
        <taxon>Streptococcus</taxon>
    </lineage>
</organism>
<dbReference type="InterPro" id="IPR003593">
    <property type="entry name" value="AAA+_ATPase"/>
</dbReference>
<dbReference type="Gene3D" id="1.20.1560.10">
    <property type="entry name" value="ABC transporter type 1, transmembrane domain"/>
    <property type="match status" value="1"/>
</dbReference>
<keyword evidence="10" id="KW-0653">Protein transport</keyword>
<dbReference type="Gene3D" id="3.40.50.300">
    <property type="entry name" value="P-loop containing nucleotide triphosphate hydrolases"/>
    <property type="match status" value="1"/>
</dbReference>
<dbReference type="EMBL" id="CP029490">
    <property type="protein sequence ID" value="AWN19900.1"/>
    <property type="molecule type" value="Genomic_DNA"/>
</dbReference>
<dbReference type="CDD" id="cd18570">
    <property type="entry name" value="ABC_6TM_PCAT1_LagD_like"/>
    <property type="match status" value="1"/>
</dbReference>
<evidence type="ECO:0000256" key="2">
    <source>
        <dbReference type="ARBA" id="ARBA00022448"/>
    </source>
</evidence>
<dbReference type="CDD" id="cd03228">
    <property type="entry name" value="ABCC_MRP_Like"/>
    <property type="match status" value="1"/>
</dbReference>
<keyword evidence="5 15" id="KW-0812">Transmembrane</keyword>
<evidence type="ECO:0000256" key="5">
    <source>
        <dbReference type="ARBA" id="ARBA00022692"/>
    </source>
</evidence>
<comment type="subcellular location">
    <subcellularLocation>
        <location evidence="1">Cell membrane</location>
        <topology evidence="1">Multi-pass membrane protein</topology>
    </subcellularLocation>
</comment>
<accession>A0ABM6W2U9</accession>
<sequence>MKKYTYIAQVDERDCGVAALAMVLKHYGSTYSLAYLRELAQTSREGTSALGLIRAAQGLGLKTKAIRAQLDLFDDEHLTYPFIVHVVKDESLQHYYTVFGQDGDKIIIGDPDPGKKVVKLPRSQFEKEWTGVALFFEPSETYTVHKEKLKGLWSFVPILLKKKTLIAVIVAMSFMVTVINIVGSYYLQGMLDSLIPRAMYSFLTIVSLGLCLAYLAQQVFQFFQTYLLSRLSNYLAAQVILPYIKHVLSLPMSFFTSRRTGEITSRFGDASTIIDALASTILSLFLDLTIVITLAVTLFVQSTQLFSLTLLVVPLYALVILSFLKFFDHQNYQVMEANSKVNTAIIDDLRGIETLKSLRVEKRRYSSIEGKFSDYLTKSLKRSQWEAIQTSLKTIVQLVFNVLILWYGANLVMRGQLSIGQLITYNMLLTYFTTPLTNIINLQGKLQQARVANNRLQEVYVVDKEEEAKNDVKDFTSLQLSGVGHRFSYQQETLKDIDLSIERGDKIALMGKSGSGKTTLAKILAGYYTVNQGKTLIDERSVGYPELRSLVTYVPQQSYVFTGTILENLLLGVSGDVDEKRLIEACTTAEILEDIQAMPLGFQSQVSEDGGLSGGQKQRLAIARALLSDQPILVFDEATSGLDGDTEEKVIKNLNSIDRTMIFVAHRGSISNYANRIVKIEAGKKISDQPNQKLRWSRLGLGHVV</sequence>
<keyword evidence="2" id="KW-0813">Transport</keyword>
<dbReference type="PROSITE" id="PS50990">
    <property type="entry name" value="PEPTIDASE_C39"/>
    <property type="match status" value="1"/>
</dbReference>
<dbReference type="InterPro" id="IPR036640">
    <property type="entry name" value="ABC1_TM_sf"/>
</dbReference>
<keyword evidence="9" id="KW-0067">ATP-binding</keyword>
<feature type="transmembrane region" description="Helical" evidence="15">
    <location>
        <begin position="390"/>
        <end position="409"/>
    </location>
</feature>
<evidence type="ECO:0000256" key="7">
    <source>
        <dbReference type="ARBA" id="ARBA00022801"/>
    </source>
</evidence>
<reference evidence="19 20" key="1">
    <citation type="submission" date="2018-05" db="EMBL/GenBank/DDBJ databases">
        <title>Complete genome sequences of Streptococcus sobrinus.</title>
        <authorList>
            <person name="Sales M."/>
            <person name="Jensen P.A."/>
        </authorList>
    </citation>
    <scope>NUCLEOTIDE SEQUENCE [LARGE SCALE GENOMIC DNA]</scope>
    <source>
        <strain evidence="19 20">SL1</strain>
    </source>
</reference>
<keyword evidence="3" id="KW-1003">Cell membrane</keyword>
<evidence type="ECO:0000259" key="17">
    <source>
        <dbReference type="PROSITE" id="PS50929"/>
    </source>
</evidence>
<feature type="transmembrane region" description="Helical" evidence="15">
    <location>
        <begin position="199"/>
        <end position="216"/>
    </location>
</feature>
<evidence type="ECO:0000259" key="18">
    <source>
        <dbReference type="PROSITE" id="PS50990"/>
    </source>
</evidence>
<feature type="domain" description="Peptidase C39" evidence="18">
    <location>
        <begin position="9"/>
        <end position="136"/>
    </location>
</feature>
<dbReference type="SMART" id="SM00382">
    <property type="entry name" value="AAA"/>
    <property type="match status" value="1"/>
</dbReference>
<keyword evidence="13 15" id="KW-0472">Membrane</keyword>
<evidence type="ECO:0000256" key="15">
    <source>
        <dbReference type="SAM" id="Phobius"/>
    </source>
</evidence>
<dbReference type="SUPFAM" id="SSF52540">
    <property type="entry name" value="P-loop containing nucleoside triphosphate hydrolases"/>
    <property type="match status" value="1"/>
</dbReference>
<feature type="transmembrane region" description="Helical" evidence="15">
    <location>
        <begin position="165"/>
        <end position="187"/>
    </location>
</feature>
<evidence type="ECO:0000256" key="3">
    <source>
        <dbReference type="ARBA" id="ARBA00022475"/>
    </source>
</evidence>
<evidence type="ECO:0000256" key="4">
    <source>
        <dbReference type="ARBA" id="ARBA00022670"/>
    </source>
</evidence>
<evidence type="ECO:0000256" key="11">
    <source>
        <dbReference type="ARBA" id="ARBA00022967"/>
    </source>
</evidence>
<dbReference type="SUPFAM" id="SSF90123">
    <property type="entry name" value="ABC transporter transmembrane region"/>
    <property type="match status" value="1"/>
</dbReference>
<dbReference type="Gene3D" id="3.90.70.10">
    <property type="entry name" value="Cysteine proteinases"/>
    <property type="match status" value="1"/>
</dbReference>
<dbReference type="NCBIfam" id="TIGR01193">
    <property type="entry name" value="bacteriocin_ABC"/>
    <property type="match status" value="1"/>
</dbReference>
<evidence type="ECO:0000256" key="9">
    <source>
        <dbReference type="ARBA" id="ARBA00022840"/>
    </source>
</evidence>
<evidence type="ECO:0000256" key="6">
    <source>
        <dbReference type="ARBA" id="ARBA00022741"/>
    </source>
</evidence>
<dbReference type="InterPro" id="IPR039421">
    <property type="entry name" value="Type_1_exporter"/>
</dbReference>
<keyword evidence="7" id="KW-0378">Hydrolase</keyword>
<dbReference type="InterPro" id="IPR005074">
    <property type="entry name" value="Peptidase_C39"/>
</dbReference>
<feature type="transmembrane region" description="Helical" evidence="15">
    <location>
        <begin position="276"/>
        <end position="299"/>
    </location>
</feature>
<dbReference type="PANTHER" id="PTHR24221">
    <property type="entry name" value="ATP-BINDING CASSETTE SUB-FAMILY B"/>
    <property type="match status" value="1"/>
</dbReference>
<dbReference type="PROSITE" id="PS00211">
    <property type="entry name" value="ABC_TRANSPORTER_1"/>
    <property type="match status" value="1"/>
</dbReference>
<evidence type="ECO:0000256" key="12">
    <source>
        <dbReference type="ARBA" id="ARBA00022989"/>
    </source>
</evidence>
<evidence type="ECO:0000256" key="14">
    <source>
        <dbReference type="ARBA" id="ARBA00043264"/>
    </source>
</evidence>
<keyword evidence="6" id="KW-0547">Nucleotide-binding</keyword>
<dbReference type="GeneID" id="93922959"/>
<keyword evidence="11" id="KW-1278">Translocase</keyword>
<feature type="transmembrane region" description="Helical" evidence="15">
    <location>
        <begin position="236"/>
        <end position="255"/>
    </location>
</feature>
<protein>
    <submittedName>
        <fullName evidence="19">Peptide cleavage/export ABC transporter</fullName>
    </submittedName>
</protein>
<name>A0ABM6W2U9_9STRE</name>
<gene>
    <name evidence="19" type="ORF">DK182_00275</name>
</gene>
<evidence type="ECO:0000256" key="8">
    <source>
        <dbReference type="ARBA" id="ARBA00022807"/>
    </source>
</evidence>
<dbReference type="Pfam" id="PF00664">
    <property type="entry name" value="ABC_membrane"/>
    <property type="match status" value="1"/>
</dbReference>
<dbReference type="InterPro" id="IPR011527">
    <property type="entry name" value="ABC1_TM_dom"/>
</dbReference>
<dbReference type="CDD" id="cd02418">
    <property type="entry name" value="Peptidase_C39B"/>
    <property type="match status" value="1"/>
</dbReference>
<dbReference type="PANTHER" id="PTHR24221:SF654">
    <property type="entry name" value="ATP-BINDING CASSETTE SUB-FAMILY B MEMBER 6"/>
    <property type="match status" value="1"/>
</dbReference>
<dbReference type="InterPro" id="IPR005897">
    <property type="entry name" value="Pept_C39_ABC_bacteriocin"/>
</dbReference>
<feature type="domain" description="ABC transporter" evidence="16">
    <location>
        <begin position="478"/>
        <end position="704"/>
    </location>
</feature>
<dbReference type="InterPro" id="IPR017871">
    <property type="entry name" value="ABC_transporter-like_CS"/>
</dbReference>
<feature type="transmembrane region" description="Helical" evidence="15">
    <location>
        <begin position="305"/>
        <end position="327"/>
    </location>
</feature>
<dbReference type="InterPro" id="IPR027417">
    <property type="entry name" value="P-loop_NTPase"/>
</dbReference>
<dbReference type="PROSITE" id="PS50929">
    <property type="entry name" value="ABC_TM1F"/>
    <property type="match status" value="1"/>
</dbReference>
<proteinExistence type="predicted"/>
<dbReference type="RefSeq" id="WP_002959601.1">
    <property type="nucleotide sequence ID" value="NZ_CP029490.1"/>
</dbReference>
<evidence type="ECO:0000256" key="10">
    <source>
        <dbReference type="ARBA" id="ARBA00022927"/>
    </source>
</evidence>
<evidence type="ECO:0000256" key="13">
    <source>
        <dbReference type="ARBA" id="ARBA00023136"/>
    </source>
</evidence>
<dbReference type="Pfam" id="PF03412">
    <property type="entry name" value="Peptidase_C39"/>
    <property type="match status" value="1"/>
</dbReference>
<dbReference type="Proteomes" id="UP000245369">
    <property type="component" value="Chromosome"/>
</dbReference>
<keyword evidence="14" id="KW-0080">Bacteriocin transport</keyword>
<keyword evidence="4" id="KW-0645">Protease</keyword>
<evidence type="ECO:0000256" key="1">
    <source>
        <dbReference type="ARBA" id="ARBA00004651"/>
    </source>
</evidence>
<keyword evidence="8" id="KW-0788">Thiol protease</keyword>
<evidence type="ECO:0000313" key="19">
    <source>
        <dbReference type="EMBL" id="AWN19900.1"/>
    </source>
</evidence>
<keyword evidence="20" id="KW-1185">Reference proteome</keyword>
<dbReference type="Pfam" id="PF00005">
    <property type="entry name" value="ABC_tran"/>
    <property type="match status" value="1"/>
</dbReference>
<keyword evidence="12 15" id="KW-1133">Transmembrane helix</keyword>
<evidence type="ECO:0000313" key="20">
    <source>
        <dbReference type="Proteomes" id="UP000245369"/>
    </source>
</evidence>
<evidence type="ECO:0000259" key="16">
    <source>
        <dbReference type="PROSITE" id="PS50893"/>
    </source>
</evidence>
<dbReference type="PROSITE" id="PS50893">
    <property type="entry name" value="ABC_TRANSPORTER_2"/>
    <property type="match status" value="1"/>
</dbReference>